<dbReference type="PANTHER" id="PTHR39179">
    <property type="entry name" value="SPORE COAT PROTEIN I"/>
    <property type="match status" value="1"/>
</dbReference>
<dbReference type="AlphaFoldDB" id="A0AAE3ITD8"/>
<dbReference type="RefSeq" id="WP_263073267.1">
    <property type="nucleotide sequence ID" value="NZ_JAOUSF010000003.1"/>
</dbReference>
<dbReference type="GO" id="GO:0042601">
    <property type="term" value="C:endospore-forming forespore"/>
    <property type="evidence" value="ECO:0007669"/>
    <property type="project" value="TreeGrafter"/>
</dbReference>
<accession>A0AAE3ITD8</accession>
<protein>
    <submittedName>
        <fullName evidence="1">Spore coat protein YsxE</fullName>
    </submittedName>
</protein>
<name>A0AAE3ITD8_9BACI</name>
<dbReference type="SUPFAM" id="SSF56112">
    <property type="entry name" value="Protein kinase-like (PK-like)"/>
    <property type="match status" value="1"/>
</dbReference>
<evidence type="ECO:0000313" key="1">
    <source>
        <dbReference type="EMBL" id="MCU9614032.1"/>
    </source>
</evidence>
<organism evidence="1 2">
    <name type="scientific">Perspicuibacillus lycopersici</name>
    <dbReference type="NCBI Taxonomy" id="1325689"/>
    <lineage>
        <taxon>Bacteria</taxon>
        <taxon>Bacillati</taxon>
        <taxon>Bacillota</taxon>
        <taxon>Bacilli</taxon>
        <taxon>Bacillales</taxon>
        <taxon>Bacillaceae</taxon>
        <taxon>Perspicuibacillus</taxon>
    </lineage>
</organism>
<dbReference type="NCBIfam" id="TIGR02904">
    <property type="entry name" value="spore_ysxE"/>
    <property type="match status" value="1"/>
</dbReference>
<dbReference type="Gene3D" id="3.90.1200.10">
    <property type="match status" value="1"/>
</dbReference>
<dbReference type="PANTHER" id="PTHR39179:SF3">
    <property type="entry name" value="COTS-RELATED PROTEIN"/>
    <property type="match status" value="1"/>
</dbReference>
<dbReference type="InterPro" id="IPR047175">
    <property type="entry name" value="CotS-like"/>
</dbReference>
<sequence>MPKLVVENMYDANEDAIVRDILKEYNLRPSYYEKIGKVFKVYTNENVYALKRMDIQDGNTFFNYLQYLYKKGYYRIVPFYPTKKGHYSVLRNRKLFYLMPWINDENRKDHNEKTKKMIRELARLHAVTAKEVEIQKEMITEHYKQMSLQWKREIDYLDRWMDQCEQTWYKSPFQWEFVQYYDEIRKAYEFSLSALEQWYQKIQNAEKIRTVLIHGKLAPEHFVQDEKGYGYFINLEKSQINSPFRDLLPYLAKQLKTYPSQKEEVIDWILTYMKYYPLREEEKLLFKSYLAQPGNFIHLLEGYQTRRLSNHEMKYTKRLQHAYWMFKNIEYIVMRMEEIEQQRKTSEQ</sequence>
<dbReference type="InterPro" id="IPR011009">
    <property type="entry name" value="Kinase-like_dom_sf"/>
</dbReference>
<reference evidence="1" key="1">
    <citation type="submission" date="2022-10" db="EMBL/GenBank/DDBJ databases">
        <title>Description of Fervidibacillus gen. nov. in the family Fervidibacillaceae fam. nov. with two species, Fervidibacillus albus sp. nov., and Fervidibacillus halotolerans sp. nov., isolated from tidal flat sediments.</title>
        <authorList>
            <person name="Kwon K.K."/>
            <person name="Yang S.-H."/>
        </authorList>
    </citation>
    <scope>NUCLEOTIDE SEQUENCE</scope>
    <source>
        <strain evidence="1">JCM 19140</strain>
    </source>
</reference>
<gene>
    <name evidence="1" type="primary">ysxE</name>
    <name evidence="1" type="ORF">OEV98_10710</name>
</gene>
<comment type="caution">
    <text evidence="1">The sequence shown here is derived from an EMBL/GenBank/DDBJ whole genome shotgun (WGS) entry which is preliminary data.</text>
</comment>
<keyword evidence="2" id="KW-1185">Reference proteome</keyword>
<dbReference type="Gene3D" id="3.30.200.20">
    <property type="entry name" value="Phosphorylase Kinase, domain 1"/>
    <property type="match status" value="1"/>
</dbReference>
<keyword evidence="1" id="KW-0946">Virion</keyword>
<dbReference type="InterPro" id="IPR014253">
    <property type="entry name" value="Spore_coat_YsxE"/>
</dbReference>
<dbReference type="EMBL" id="JAOUSF010000003">
    <property type="protein sequence ID" value="MCU9614032.1"/>
    <property type="molecule type" value="Genomic_DNA"/>
</dbReference>
<keyword evidence="1" id="KW-0167">Capsid protein</keyword>
<proteinExistence type="predicted"/>
<evidence type="ECO:0000313" key="2">
    <source>
        <dbReference type="Proteomes" id="UP001209318"/>
    </source>
</evidence>
<dbReference type="Proteomes" id="UP001209318">
    <property type="component" value="Unassembled WGS sequence"/>
</dbReference>